<name>A0A0A9BPE8_ARUDO</name>
<reference evidence="1" key="1">
    <citation type="submission" date="2014-09" db="EMBL/GenBank/DDBJ databases">
        <authorList>
            <person name="Magalhaes I.L.F."/>
            <person name="Oliveira U."/>
            <person name="Santos F.R."/>
            <person name="Vidigal T.H.D.A."/>
            <person name="Brescovit A.D."/>
            <person name="Santos A.J."/>
        </authorList>
    </citation>
    <scope>NUCLEOTIDE SEQUENCE</scope>
    <source>
        <tissue evidence="1">Shoot tissue taken approximately 20 cm above the soil surface</tissue>
    </source>
</reference>
<sequence>MCKASSSFSTKIPRGFTELSFDTVRAK</sequence>
<reference evidence="1" key="2">
    <citation type="journal article" date="2015" name="Data Brief">
        <title>Shoot transcriptome of the giant reed, Arundo donax.</title>
        <authorList>
            <person name="Barrero R.A."/>
            <person name="Guerrero F.D."/>
            <person name="Moolhuijzen P."/>
            <person name="Goolsby J.A."/>
            <person name="Tidwell J."/>
            <person name="Bellgard S.E."/>
            <person name="Bellgard M.I."/>
        </authorList>
    </citation>
    <scope>NUCLEOTIDE SEQUENCE</scope>
    <source>
        <tissue evidence="1">Shoot tissue taken approximately 20 cm above the soil surface</tissue>
    </source>
</reference>
<dbReference type="AlphaFoldDB" id="A0A0A9BPE8"/>
<dbReference type="EMBL" id="GBRH01232654">
    <property type="protein sequence ID" value="JAD65241.1"/>
    <property type="molecule type" value="Transcribed_RNA"/>
</dbReference>
<evidence type="ECO:0000313" key="1">
    <source>
        <dbReference type="EMBL" id="JAD65241.1"/>
    </source>
</evidence>
<protein>
    <submittedName>
        <fullName evidence="1">Uncharacterized protein</fullName>
    </submittedName>
</protein>
<organism evidence="1">
    <name type="scientific">Arundo donax</name>
    <name type="common">Giant reed</name>
    <name type="synonym">Donax arundinaceus</name>
    <dbReference type="NCBI Taxonomy" id="35708"/>
    <lineage>
        <taxon>Eukaryota</taxon>
        <taxon>Viridiplantae</taxon>
        <taxon>Streptophyta</taxon>
        <taxon>Embryophyta</taxon>
        <taxon>Tracheophyta</taxon>
        <taxon>Spermatophyta</taxon>
        <taxon>Magnoliopsida</taxon>
        <taxon>Liliopsida</taxon>
        <taxon>Poales</taxon>
        <taxon>Poaceae</taxon>
        <taxon>PACMAD clade</taxon>
        <taxon>Arundinoideae</taxon>
        <taxon>Arundineae</taxon>
        <taxon>Arundo</taxon>
    </lineage>
</organism>
<accession>A0A0A9BPE8</accession>
<proteinExistence type="predicted"/>